<sequence length="53" mass="6085">MVDIHQGKLPPTSLDYFVILWIINDTTLILEKEALSVEKTIWCISVPEKELNS</sequence>
<dbReference type="Proteomes" id="UP001242368">
    <property type="component" value="Unassembled WGS sequence"/>
</dbReference>
<accession>A0ABT8D3I0</accession>
<reference evidence="2" key="1">
    <citation type="journal article" date="2019" name="Int. J. Syst. Evol. Microbiol.">
        <title>The Global Catalogue of Microorganisms (GCM) 10K type strain sequencing project: providing services to taxonomists for standard genome sequencing and annotation.</title>
        <authorList>
            <consortium name="The Broad Institute Genomics Platform"/>
            <consortium name="The Broad Institute Genome Sequencing Center for Infectious Disease"/>
            <person name="Wu L."/>
            <person name="Ma J."/>
        </authorList>
    </citation>
    <scope>NUCLEOTIDE SEQUENCE [LARGE SCALE GENOMIC DNA]</scope>
    <source>
        <strain evidence="2">CECT 7184</strain>
    </source>
</reference>
<comment type="caution">
    <text evidence="1">The sequence shown here is derived from an EMBL/GenBank/DDBJ whole genome shotgun (WGS) entry which is preliminary data.</text>
</comment>
<name>A0ABT8D3I0_9FLAO</name>
<gene>
    <name evidence="1" type="ORF">QW060_23240</name>
</gene>
<protein>
    <submittedName>
        <fullName evidence="1">Uncharacterized protein</fullName>
    </submittedName>
</protein>
<dbReference type="RefSeq" id="WP_290365261.1">
    <property type="nucleotide sequence ID" value="NZ_JAUFQU010000063.1"/>
</dbReference>
<proteinExistence type="predicted"/>
<evidence type="ECO:0000313" key="1">
    <source>
        <dbReference type="EMBL" id="MDN3709852.1"/>
    </source>
</evidence>
<organism evidence="1 2">
    <name type="scientific">Paenimyroides ceti</name>
    <dbReference type="NCBI Taxonomy" id="395087"/>
    <lineage>
        <taxon>Bacteria</taxon>
        <taxon>Pseudomonadati</taxon>
        <taxon>Bacteroidota</taxon>
        <taxon>Flavobacteriia</taxon>
        <taxon>Flavobacteriales</taxon>
        <taxon>Flavobacteriaceae</taxon>
        <taxon>Paenimyroides</taxon>
    </lineage>
</organism>
<evidence type="ECO:0000313" key="2">
    <source>
        <dbReference type="Proteomes" id="UP001242368"/>
    </source>
</evidence>
<keyword evidence="2" id="KW-1185">Reference proteome</keyword>
<dbReference type="EMBL" id="JAUFQU010000063">
    <property type="protein sequence ID" value="MDN3709852.1"/>
    <property type="molecule type" value="Genomic_DNA"/>
</dbReference>